<dbReference type="KEGG" id="kbs:EPA93_11575"/>
<organism evidence="1 2">
    <name type="scientific">Ktedonosporobacter rubrisoli</name>
    <dbReference type="NCBI Taxonomy" id="2509675"/>
    <lineage>
        <taxon>Bacteria</taxon>
        <taxon>Bacillati</taxon>
        <taxon>Chloroflexota</taxon>
        <taxon>Ktedonobacteria</taxon>
        <taxon>Ktedonobacterales</taxon>
        <taxon>Ktedonosporobacteraceae</taxon>
        <taxon>Ktedonosporobacter</taxon>
    </lineage>
</organism>
<dbReference type="InterPro" id="IPR023159">
    <property type="entry name" value="SO1590-like_sf"/>
</dbReference>
<proteinExistence type="predicted"/>
<dbReference type="EMBL" id="CP035758">
    <property type="protein sequence ID" value="QBD76608.1"/>
    <property type="molecule type" value="Genomic_DNA"/>
</dbReference>
<accession>A0A4P6JMU6</accession>
<sequence>MIQANTTRKVKGWQRKTWHHKTEVPGTNLFRIEMIHHYEGALEGEGSIQYLIAQNKNLTGSVIALEKVTGSIAGRAGSFVFQQIGTFEHGRLKLNLTVVPGSGTDQLSGLRGQAKLESELHQEVYLLPFEYTFEESE</sequence>
<protein>
    <submittedName>
        <fullName evidence="1">DUF3224 domain-containing protein</fullName>
    </submittedName>
</protein>
<dbReference type="RefSeq" id="WP_129887550.1">
    <property type="nucleotide sequence ID" value="NZ_CP035758.1"/>
</dbReference>
<dbReference type="SUPFAM" id="SSF159238">
    <property type="entry name" value="SO1590-like"/>
    <property type="match status" value="1"/>
</dbReference>
<dbReference type="Pfam" id="PF11528">
    <property type="entry name" value="DUF3224"/>
    <property type="match status" value="1"/>
</dbReference>
<keyword evidence="2" id="KW-1185">Reference proteome</keyword>
<dbReference type="InterPro" id="IPR021607">
    <property type="entry name" value="DUF3224"/>
</dbReference>
<evidence type="ECO:0000313" key="2">
    <source>
        <dbReference type="Proteomes" id="UP000290365"/>
    </source>
</evidence>
<dbReference type="AlphaFoldDB" id="A0A4P6JMU6"/>
<dbReference type="OrthoDB" id="882224at2"/>
<name>A0A4P6JMU6_KTERU</name>
<dbReference type="Proteomes" id="UP000290365">
    <property type="component" value="Chromosome"/>
</dbReference>
<reference evidence="1 2" key="1">
    <citation type="submission" date="2019-01" db="EMBL/GenBank/DDBJ databases">
        <title>Ktedonosporobacter rubrisoli SCAWS-G2.</title>
        <authorList>
            <person name="Huang Y."/>
            <person name="Yan B."/>
        </authorList>
    </citation>
    <scope>NUCLEOTIDE SEQUENCE [LARGE SCALE GENOMIC DNA]</scope>
    <source>
        <strain evidence="1 2">SCAWS-G2</strain>
    </source>
</reference>
<evidence type="ECO:0000313" key="1">
    <source>
        <dbReference type="EMBL" id="QBD76608.1"/>
    </source>
</evidence>
<dbReference type="Gene3D" id="2.40.350.10">
    <property type="entry name" value="SO1590-like"/>
    <property type="match status" value="1"/>
</dbReference>
<gene>
    <name evidence="1" type="ORF">EPA93_11575</name>
</gene>